<dbReference type="PANTHER" id="PTHR36435:SF1">
    <property type="entry name" value="CAAX AMINO TERMINAL PROTEASE FAMILY PROTEIN"/>
    <property type="match status" value="1"/>
</dbReference>
<feature type="transmembrane region" description="Helical" evidence="1">
    <location>
        <begin position="26"/>
        <end position="48"/>
    </location>
</feature>
<dbReference type="InterPro" id="IPR052710">
    <property type="entry name" value="CAAX_protease"/>
</dbReference>
<dbReference type="Pfam" id="PF02517">
    <property type="entry name" value="Rce1-like"/>
    <property type="match status" value="1"/>
</dbReference>
<reference evidence="4" key="1">
    <citation type="submission" date="2018-02" db="EMBL/GenBank/DDBJ databases">
        <authorList>
            <person name="Clavel T."/>
            <person name="Strowig T."/>
        </authorList>
    </citation>
    <scope>NUCLEOTIDE SEQUENCE [LARGE SCALE GENOMIC DNA]</scope>
    <source>
        <strain evidence="4">DSM 100764</strain>
    </source>
</reference>
<organism evidence="3 4">
    <name type="scientific">Paramuribaculum intestinale</name>
    <dbReference type="NCBI Taxonomy" id="2094151"/>
    <lineage>
        <taxon>Bacteria</taxon>
        <taxon>Pseudomonadati</taxon>
        <taxon>Bacteroidota</taxon>
        <taxon>Bacteroidia</taxon>
        <taxon>Bacteroidales</taxon>
        <taxon>Muribaculaceae</taxon>
        <taxon>Paramuribaculum</taxon>
    </lineage>
</organism>
<dbReference type="RefSeq" id="WP_107034725.1">
    <property type="nucleotide sequence ID" value="NZ_CP098825.1"/>
</dbReference>
<dbReference type="GO" id="GO:0008237">
    <property type="term" value="F:metallopeptidase activity"/>
    <property type="evidence" value="ECO:0007669"/>
    <property type="project" value="UniProtKB-KW"/>
</dbReference>
<feature type="transmembrane region" description="Helical" evidence="1">
    <location>
        <begin position="184"/>
        <end position="206"/>
    </location>
</feature>
<dbReference type="PANTHER" id="PTHR36435">
    <property type="entry name" value="SLR1288 PROTEIN"/>
    <property type="match status" value="1"/>
</dbReference>
<proteinExistence type="predicted"/>
<keyword evidence="4" id="KW-1185">Reference proteome</keyword>
<dbReference type="AlphaFoldDB" id="A0A2V1J287"/>
<dbReference type="InterPro" id="IPR003675">
    <property type="entry name" value="Rce1/LyrA-like_dom"/>
</dbReference>
<dbReference type="GO" id="GO:0006508">
    <property type="term" value="P:proteolysis"/>
    <property type="evidence" value="ECO:0007669"/>
    <property type="project" value="UniProtKB-KW"/>
</dbReference>
<keyword evidence="3" id="KW-0378">Hydrolase</keyword>
<evidence type="ECO:0000313" key="3">
    <source>
        <dbReference type="EMBL" id="PWB09673.1"/>
    </source>
</evidence>
<dbReference type="GO" id="GO:0004175">
    <property type="term" value="F:endopeptidase activity"/>
    <property type="evidence" value="ECO:0007669"/>
    <property type="project" value="UniProtKB-ARBA"/>
</dbReference>
<protein>
    <submittedName>
        <fullName evidence="3">CPBP family intramembrane metalloprotease</fullName>
    </submittedName>
</protein>
<dbReference type="GeneID" id="93424188"/>
<feature type="domain" description="CAAX prenyl protease 2/Lysostaphin resistance protein A-like" evidence="2">
    <location>
        <begin position="158"/>
        <end position="245"/>
    </location>
</feature>
<evidence type="ECO:0000259" key="2">
    <source>
        <dbReference type="Pfam" id="PF02517"/>
    </source>
</evidence>
<feature type="transmembrane region" description="Helical" evidence="1">
    <location>
        <begin position="154"/>
        <end position="172"/>
    </location>
</feature>
<keyword evidence="1" id="KW-0472">Membrane</keyword>
<accession>A0A2V1J287</accession>
<keyword evidence="1" id="KW-0812">Transmembrane</keyword>
<feature type="transmembrane region" description="Helical" evidence="1">
    <location>
        <begin position="94"/>
        <end position="118"/>
    </location>
</feature>
<comment type="caution">
    <text evidence="3">The sequence shown here is derived from an EMBL/GenBank/DDBJ whole genome shotgun (WGS) entry which is preliminary data.</text>
</comment>
<sequence>MSDLLRISTSNDHGTLSFNVDEGRRLLFFICVSAVCLVMTSVVIAIVLRTPTTPHLRIAAILQDLLMFVVPTIATAVIVTRYPARLLMIDSRPTAFGILLTVLAIIVMIPFMNVIVAWNESIRFPESMSALEEFMKNAEANAAAMTRQLMGTDTIGSIIMSILIIGLLAGFSEELFFRGALQRLLSTAGMNIHVAIWLTAFIFSAVHMQFYGFVPRMLLGAMFGYMAVWSGSLWIAVIAHATNNSLVVIAQSVADSGGADINQMATDATPLSMAIAVISLMATVGIMYMFYRIGRMK</sequence>
<feature type="transmembrane region" description="Helical" evidence="1">
    <location>
        <begin position="271"/>
        <end position="291"/>
    </location>
</feature>
<name>A0A2V1J287_9BACT</name>
<dbReference type="GO" id="GO:0080120">
    <property type="term" value="P:CAAX-box protein maturation"/>
    <property type="evidence" value="ECO:0007669"/>
    <property type="project" value="UniProtKB-ARBA"/>
</dbReference>
<dbReference type="EMBL" id="PUBV01000001">
    <property type="protein sequence ID" value="PWB09673.1"/>
    <property type="molecule type" value="Genomic_DNA"/>
</dbReference>
<feature type="transmembrane region" description="Helical" evidence="1">
    <location>
        <begin position="218"/>
        <end position="239"/>
    </location>
</feature>
<keyword evidence="3" id="KW-0482">Metalloprotease</keyword>
<dbReference type="Proteomes" id="UP000244925">
    <property type="component" value="Unassembled WGS sequence"/>
</dbReference>
<gene>
    <name evidence="3" type="ORF">C5O25_00240</name>
</gene>
<evidence type="ECO:0000313" key="4">
    <source>
        <dbReference type="Proteomes" id="UP000244925"/>
    </source>
</evidence>
<keyword evidence="1" id="KW-1133">Transmembrane helix</keyword>
<keyword evidence="3" id="KW-0645">Protease</keyword>
<evidence type="ECO:0000256" key="1">
    <source>
        <dbReference type="SAM" id="Phobius"/>
    </source>
</evidence>
<feature type="transmembrane region" description="Helical" evidence="1">
    <location>
        <begin position="60"/>
        <end position="82"/>
    </location>
</feature>